<sequence>MVSAMASGSDEKTRRCMEGQSRSAVSVDVDVDVDVADGGRKRERNSEEIKNLAGCSKGIFVCSSLSLAEEEQAWRRGKAPKVEGKRSKEWEKEVEISGKSTAAVVVLF</sequence>
<dbReference type="GeneID" id="9524269"/>
<dbReference type="Proteomes" id="UP000008866">
    <property type="component" value="Unassembled WGS sequence"/>
</dbReference>
<keyword evidence="3" id="KW-1185">Reference proteome</keyword>
<dbReference type="KEGG" id="abe:ARB_02427"/>
<name>D4B1U6_ARTBC</name>
<dbReference type="AlphaFoldDB" id="D4B1U6"/>
<comment type="caution">
    <text evidence="2">The sequence shown here is derived from an EMBL/GenBank/DDBJ whole genome shotgun (WGS) entry which is preliminary data.</text>
</comment>
<evidence type="ECO:0000256" key="1">
    <source>
        <dbReference type="SAM" id="MobiDB-lite"/>
    </source>
</evidence>
<reference evidence="3" key="1">
    <citation type="journal article" date="2011" name="Genome Biol.">
        <title>Comparative and functional genomics provide insights into the pathogenicity of dermatophytic fungi.</title>
        <authorList>
            <person name="Burmester A."/>
            <person name="Shelest E."/>
            <person name="Gloeckner G."/>
            <person name="Heddergott C."/>
            <person name="Schindler S."/>
            <person name="Staib P."/>
            <person name="Heidel A."/>
            <person name="Felder M."/>
            <person name="Petzold A."/>
            <person name="Szafranski K."/>
            <person name="Feuermann M."/>
            <person name="Pedruzzi I."/>
            <person name="Priebe S."/>
            <person name="Groth M."/>
            <person name="Winkler R."/>
            <person name="Li W."/>
            <person name="Kniemeyer O."/>
            <person name="Schroeckh V."/>
            <person name="Hertweck C."/>
            <person name="Hube B."/>
            <person name="White T.C."/>
            <person name="Platzer M."/>
            <person name="Guthke R."/>
            <person name="Heitman J."/>
            <person name="Woestemeyer J."/>
            <person name="Zipfel P.F."/>
            <person name="Monod M."/>
            <person name="Brakhage A.A."/>
        </authorList>
    </citation>
    <scope>NUCLEOTIDE SEQUENCE [LARGE SCALE GENOMIC DNA]</scope>
    <source>
        <strain evidence="3">ATCC MYA-4681 / CBS 112371</strain>
    </source>
</reference>
<feature type="region of interest" description="Disordered" evidence="1">
    <location>
        <begin position="1"/>
        <end position="21"/>
    </location>
</feature>
<proteinExistence type="predicted"/>
<accession>D4B1U6</accession>
<evidence type="ECO:0000313" key="3">
    <source>
        <dbReference type="Proteomes" id="UP000008866"/>
    </source>
</evidence>
<dbReference type="HOGENOM" id="CLU_2196302_0_0_1"/>
<gene>
    <name evidence="2" type="ORF">ARB_02427</name>
</gene>
<organism evidence="2 3">
    <name type="scientific">Arthroderma benhamiae (strain ATCC MYA-4681 / CBS 112371)</name>
    <name type="common">Trichophyton mentagrophytes</name>
    <dbReference type="NCBI Taxonomy" id="663331"/>
    <lineage>
        <taxon>Eukaryota</taxon>
        <taxon>Fungi</taxon>
        <taxon>Dikarya</taxon>
        <taxon>Ascomycota</taxon>
        <taxon>Pezizomycotina</taxon>
        <taxon>Eurotiomycetes</taxon>
        <taxon>Eurotiomycetidae</taxon>
        <taxon>Onygenales</taxon>
        <taxon>Arthrodermataceae</taxon>
        <taxon>Trichophyton</taxon>
    </lineage>
</organism>
<dbReference type="EMBL" id="ABSU01000027">
    <property type="protein sequence ID" value="EFE30728.1"/>
    <property type="molecule type" value="Genomic_DNA"/>
</dbReference>
<protein>
    <submittedName>
        <fullName evidence="2">Uncharacterized protein</fullName>
    </submittedName>
</protein>
<evidence type="ECO:0000313" key="2">
    <source>
        <dbReference type="EMBL" id="EFE30728.1"/>
    </source>
</evidence>
<dbReference type="RefSeq" id="XP_003011368.1">
    <property type="nucleotide sequence ID" value="XM_003011322.1"/>
</dbReference>